<dbReference type="InterPro" id="IPR036477">
    <property type="entry name" value="Formyl_transf_N_sf"/>
</dbReference>
<sequence length="206" mass="23272">MKSGFYLVVENSIYSCFLVSEFLDTFGEGRDFLGVLSTEPVPAAGIREGRERFHTEFRGATDWSKARQTEWERLYQPLGEAGQAMVQQYGVPAFSMSHHHNTMFLGPDIDGSLVRDRVTSLFREGRPWLVTYLPQLLKPWWIEVSRSRIVNCHSAVLPYARGVHAIESIAATRNIDAFLRAVGVTIHYIDEGVDTGPVIRAERLVS</sequence>
<dbReference type="Gene3D" id="3.40.50.170">
    <property type="entry name" value="Formyl transferase, N-terminal domain"/>
    <property type="match status" value="1"/>
</dbReference>
<evidence type="ECO:0000259" key="1">
    <source>
        <dbReference type="Pfam" id="PF00551"/>
    </source>
</evidence>
<feature type="non-terminal residue" evidence="2">
    <location>
        <position position="206"/>
    </location>
</feature>
<dbReference type="EMBL" id="NRRV01000261">
    <property type="protein sequence ID" value="MBK1634083.1"/>
    <property type="molecule type" value="Genomic_DNA"/>
</dbReference>
<dbReference type="RefSeq" id="WP_274607823.1">
    <property type="nucleotide sequence ID" value="NZ_NRRV01000261.1"/>
</dbReference>
<proteinExistence type="predicted"/>
<reference evidence="2 3" key="1">
    <citation type="journal article" date="2020" name="Microorganisms">
        <title>Osmotic Adaptation and Compatible Solute Biosynthesis of Phototrophic Bacteria as Revealed from Genome Analyses.</title>
        <authorList>
            <person name="Imhoff J.F."/>
            <person name="Rahn T."/>
            <person name="Kunzel S."/>
            <person name="Keller A."/>
            <person name="Neulinger S.C."/>
        </authorList>
    </citation>
    <scope>NUCLEOTIDE SEQUENCE [LARGE SCALE GENOMIC DNA]</scope>
    <source>
        <strain evidence="2 3">DSM 6210</strain>
    </source>
</reference>
<evidence type="ECO:0000313" key="3">
    <source>
        <dbReference type="Proteomes" id="UP000748752"/>
    </source>
</evidence>
<protein>
    <recommendedName>
        <fullName evidence="1">Formyl transferase N-terminal domain-containing protein</fullName>
    </recommendedName>
</protein>
<dbReference type="Proteomes" id="UP000748752">
    <property type="component" value="Unassembled WGS sequence"/>
</dbReference>
<gene>
    <name evidence="2" type="ORF">CKO31_25885</name>
</gene>
<comment type="caution">
    <text evidence="2">The sequence shown here is derived from an EMBL/GenBank/DDBJ whole genome shotgun (WGS) entry which is preliminary data.</text>
</comment>
<name>A0ABS1CQ62_9GAMM</name>
<feature type="domain" description="Formyl transferase N-terminal" evidence="1">
    <location>
        <begin position="135"/>
        <end position="200"/>
    </location>
</feature>
<keyword evidence="3" id="KW-1185">Reference proteome</keyword>
<dbReference type="InterPro" id="IPR002376">
    <property type="entry name" value="Formyl_transf_N"/>
</dbReference>
<dbReference type="Pfam" id="PF00551">
    <property type="entry name" value="Formyl_trans_N"/>
    <property type="match status" value="1"/>
</dbReference>
<accession>A0ABS1CQ62</accession>
<evidence type="ECO:0000313" key="2">
    <source>
        <dbReference type="EMBL" id="MBK1634083.1"/>
    </source>
</evidence>
<dbReference type="SUPFAM" id="SSF53328">
    <property type="entry name" value="Formyltransferase"/>
    <property type="match status" value="1"/>
</dbReference>
<organism evidence="2 3">
    <name type="scientific">Thiohalocapsa halophila</name>
    <dbReference type="NCBI Taxonomy" id="69359"/>
    <lineage>
        <taxon>Bacteria</taxon>
        <taxon>Pseudomonadati</taxon>
        <taxon>Pseudomonadota</taxon>
        <taxon>Gammaproteobacteria</taxon>
        <taxon>Chromatiales</taxon>
        <taxon>Chromatiaceae</taxon>
        <taxon>Thiohalocapsa</taxon>
    </lineage>
</organism>